<organism evidence="2">
    <name type="scientific">Cladocopium goreaui</name>
    <dbReference type="NCBI Taxonomy" id="2562237"/>
    <lineage>
        <taxon>Eukaryota</taxon>
        <taxon>Sar</taxon>
        <taxon>Alveolata</taxon>
        <taxon>Dinophyceae</taxon>
        <taxon>Suessiales</taxon>
        <taxon>Symbiodiniaceae</taxon>
        <taxon>Cladocopium</taxon>
    </lineage>
</organism>
<accession>A0A9P1CB10</accession>
<dbReference type="AlphaFoldDB" id="A0A9P1CB10"/>
<gene>
    <name evidence="2" type="ORF">C1SCF055_LOCUS15081</name>
</gene>
<reference evidence="2" key="1">
    <citation type="submission" date="2022-10" db="EMBL/GenBank/DDBJ databases">
        <authorList>
            <person name="Chen Y."/>
            <person name="Dougan E. K."/>
            <person name="Chan C."/>
            <person name="Rhodes N."/>
            <person name="Thang M."/>
        </authorList>
    </citation>
    <scope>NUCLEOTIDE SEQUENCE</scope>
</reference>
<sequence length="429" mass="47934">MAESPGHDFAQFQELALQHSDQEVAEELIRQHLHHLGVQDDVLEEFWTKVAPWVGANRRSGESSPDSLLMEVVRQWKQARKLEHAAASSANGDWSSLAKMRLRARQFTGVPADGQWDATREMLQREAEQIDEEVSEPPQESFWALLTGRQTTGNRRRDFDEEMAALKVNGCASPCCFLGSGGSPAVNKGKEQDARPPDSGWSGWWLNGLKRNSFCRQIGSLLRRLASFCGEGDQGVQSQAQKRRRDEHWRGVISPTREGGLRKTTSLPSFGILRGETSSPSSTSSRSHRHLIGSEELDGAAILRGRDIQLIGLADHLAKEEKTQNMHGTCKAAFSSVLWLNLDRFAYDRVAKCGKKRQVKVTFPERLNTWMLAPMEAPWAQRLRSCVESRRSISKELDANRKALDATTEATHQMALAPVTALTRGIKEA</sequence>
<dbReference type="OrthoDB" id="420187at2759"/>
<evidence type="ECO:0000313" key="2">
    <source>
        <dbReference type="EMBL" id="CAI3987838.1"/>
    </source>
</evidence>
<evidence type="ECO:0000256" key="1">
    <source>
        <dbReference type="SAM" id="MobiDB-lite"/>
    </source>
</evidence>
<comment type="caution">
    <text evidence="2">The sequence shown here is derived from an EMBL/GenBank/DDBJ whole genome shotgun (WGS) entry which is preliminary data.</text>
</comment>
<evidence type="ECO:0000313" key="5">
    <source>
        <dbReference type="Proteomes" id="UP001152797"/>
    </source>
</evidence>
<keyword evidence="5" id="KW-1185">Reference proteome</keyword>
<dbReference type="EMBL" id="CAMXCT010001208">
    <property type="protein sequence ID" value="CAI3987838.1"/>
    <property type="molecule type" value="Genomic_DNA"/>
</dbReference>
<protein>
    <submittedName>
        <fullName evidence="4">USP domain-containing protein</fullName>
    </submittedName>
</protein>
<name>A0A9P1CB10_9DINO</name>
<evidence type="ECO:0000313" key="3">
    <source>
        <dbReference type="EMBL" id="CAL1141213.1"/>
    </source>
</evidence>
<evidence type="ECO:0000313" key="4">
    <source>
        <dbReference type="EMBL" id="CAL4775150.1"/>
    </source>
</evidence>
<dbReference type="EMBL" id="CAMXCT020001208">
    <property type="protein sequence ID" value="CAL1141213.1"/>
    <property type="molecule type" value="Genomic_DNA"/>
</dbReference>
<feature type="region of interest" description="Disordered" evidence="1">
    <location>
        <begin position="233"/>
        <end position="289"/>
    </location>
</feature>
<reference evidence="3" key="2">
    <citation type="submission" date="2024-04" db="EMBL/GenBank/DDBJ databases">
        <authorList>
            <person name="Chen Y."/>
            <person name="Shah S."/>
            <person name="Dougan E. K."/>
            <person name="Thang M."/>
            <person name="Chan C."/>
        </authorList>
    </citation>
    <scope>NUCLEOTIDE SEQUENCE [LARGE SCALE GENOMIC DNA]</scope>
</reference>
<dbReference type="Proteomes" id="UP001152797">
    <property type="component" value="Unassembled WGS sequence"/>
</dbReference>
<dbReference type="EMBL" id="CAMXCT030001208">
    <property type="protein sequence ID" value="CAL4775150.1"/>
    <property type="molecule type" value="Genomic_DNA"/>
</dbReference>
<proteinExistence type="predicted"/>